<accession>A0ABU0M4W0</accession>
<evidence type="ECO:0000313" key="8">
    <source>
        <dbReference type="Proteomes" id="UP001223743"/>
    </source>
</evidence>
<dbReference type="CDD" id="cd13659">
    <property type="entry name" value="PBP2_PotF"/>
    <property type="match status" value="1"/>
</dbReference>
<dbReference type="SUPFAM" id="SSF53850">
    <property type="entry name" value="Periplasmic binding protein-like II"/>
    <property type="match status" value="1"/>
</dbReference>
<name>A0ABU0M4W0_9HYPH</name>
<evidence type="ECO:0000256" key="5">
    <source>
        <dbReference type="PIRNR" id="PIRNR019574"/>
    </source>
</evidence>
<dbReference type="PRINTS" id="PR00909">
    <property type="entry name" value="SPERMDNBNDNG"/>
</dbReference>
<comment type="subcellular location">
    <subcellularLocation>
        <location evidence="1 5">Periplasm</location>
    </subcellularLocation>
</comment>
<evidence type="ECO:0000256" key="4">
    <source>
        <dbReference type="ARBA" id="ARBA00022764"/>
    </source>
</evidence>
<evidence type="ECO:0000256" key="6">
    <source>
        <dbReference type="SAM" id="SignalP"/>
    </source>
</evidence>
<dbReference type="PIRSF" id="PIRSF019574">
    <property type="entry name" value="Periplasmic_polyamine_BP"/>
    <property type="match status" value="1"/>
</dbReference>
<reference evidence="7 8" key="1">
    <citation type="submission" date="2023-07" db="EMBL/GenBank/DDBJ databases">
        <title>Genomic Encyclopedia of Type Strains, Phase IV (KMG-IV): sequencing the most valuable type-strain genomes for metagenomic binning, comparative biology and taxonomic classification.</title>
        <authorList>
            <person name="Goeker M."/>
        </authorList>
    </citation>
    <scope>NUCLEOTIDE SEQUENCE [LARGE SCALE GENOMIC DNA]</scope>
    <source>
        <strain evidence="7 8">B1-1</strain>
    </source>
</reference>
<keyword evidence="8" id="KW-1185">Reference proteome</keyword>
<proteinExistence type="inferred from homology"/>
<dbReference type="EMBL" id="JAUSWJ010000001">
    <property type="protein sequence ID" value="MDQ0515999.1"/>
    <property type="molecule type" value="Genomic_DNA"/>
</dbReference>
<evidence type="ECO:0000256" key="3">
    <source>
        <dbReference type="ARBA" id="ARBA00022729"/>
    </source>
</evidence>
<gene>
    <name evidence="7" type="ORF">QO015_001612</name>
</gene>
<evidence type="ECO:0000313" key="7">
    <source>
        <dbReference type="EMBL" id="MDQ0515999.1"/>
    </source>
</evidence>
<evidence type="ECO:0000256" key="1">
    <source>
        <dbReference type="ARBA" id="ARBA00004418"/>
    </source>
</evidence>
<dbReference type="Gene3D" id="3.40.190.10">
    <property type="entry name" value="Periplasmic binding protein-like II"/>
    <property type="match status" value="2"/>
</dbReference>
<protein>
    <recommendedName>
        <fullName evidence="5">Putrescine-binding periplasmic protein</fullName>
    </recommendedName>
</protein>
<comment type="caution">
    <text evidence="7">The sequence shown here is derived from an EMBL/GenBank/DDBJ whole genome shotgun (WGS) entry which is preliminary data.</text>
</comment>
<keyword evidence="4 5" id="KW-0574">Periplasm</keyword>
<dbReference type="RefSeq" id="WP_266280177.1">
    <property type="nucleotide sequence ID" value="NZ_JAPKNF010000001.1"/>
</dbReference>
<comment type="similarity">
    <text evidence="5">Belongs to the bacterial solute-binding protein PotD/PotF family.</text>
</comment>
<dbReference type="PANTHER" id="PTHR30222:SF12">
    <property type="entry name" value="NORSPERMIDINE SENSOR"/>
    <property type="match status" value="1"/>
</dbReference>
<dbReference type="PANTHER" id="PTHR30222">
    <property type="entry name" value="SPERMIDINE/PUTRESCINE-BINDING PERIPLASMIC PROTEIN"/>
    <property type="match status" value="1"/>
</dbReference>
<sequence>MTKFSGRIALAAALLAGSALSAFAADKEIHVYNWSNYIDDSILQDFTKETGIKVVYDVYDAMETLEAKMFAGRSGYDIVVPTDRNMQVMIEAGIFQPLDKAKIPNLKYNWPEIYQRLATYDPDNAHAVNYMWGTTGLGYDKVKIDKAMPNAPVDSMDMIFKPEVAAKFKDCGIYVLNSAEDVMPAALNYLGLDPNSKNVEDFQKAADLLMKVRPYIRKFDSSLINPLATGEACLVFSYSGDILQARDSAKEGVDVKYSIPKEGALLWMDSMVVPKDAPNPEGAFAFIDYIQRPEVIAKATNFVKYPNGNLESQKYVDPAILNDPTIYPVPETMKHLYTTTPNSEEVQDKLTELWQKVQAGQ</sequence>
<dbReference type="Proteomes" id="UP001223743">
    <property type="component" value="Unassembled WGS sequence"/>
</dbReference>
<organism evidence="7 8">
    <name type="scientific">Kaistia geumhonensis</name>
    <dbReference type="NCBI Taxonomy" id="410839"/>
    <lineage>
        <taxon>Bacteria</taxon>
        <taxon>Pseudomonadati</taxon>
        <taxon>Pseudomonadota</taxon>
        <taxon>Alphaproteobacteria</taxon>
        <taxon>Hyphomicrobiales</taxon>
        <taxon>Kaistiaceae</taxon>
        <taxon>Kaistia</taxon>
    </lineage>
</organism>
<keyword evidence="3 6" id="KW-0732">Signal</keyword>
<evidence type="ECO:0000256" key="2">
    <source>
        <dbReference type="ARBA" id="ARBA00022448"/>
    </source>
</evidence>
<dbReference type="InterPro" id="IPR006059">
    <property type="entry name" value="SBP"/>
</dbReference>
<dbReference type="InterPro" id="IPR001188">
    <property type="entry name" value="Sperm_putr-bd"/>
</dbReference>
<comment type="function">
    <text evidence="5">Required for the activity of the bacterial periplasmic transport system of putrescine.</text>
</comment>
<feature type="signal peptide" evidence="6">
    <location>
        <begin position="1"/>
        <end position="24"/>
    </location>
</feature>
<keyword evidence="2 5" id="KW-0813">Transport</keyword>
<feature type="chain" id="PRO_5046826284" description="Putrescine-binding periplasmic protein" evidence="6">
    <location>
        <begin position="25"/>
        <end position="361"/>
    </location>
</feature>
<dbReference type="Pfam" id="PF13416">
    <property type="entry name" value="SBP_bac_8"/>
    <property type="match status" value="1"/>
</dbReference>